<dbReference type="InterPro" id="IPR003033">
    <property type="entry name" value="SCP2_sterol-bd_dom"/>
</dbReference>
<feature type="region of interest" description="Disordered" evidence="1">
    <location>
        <begin position="1"/>
        <end position="37"/>
    </location>
</feature>
<sequence length="327" mass="37557">MSDPSQKMNPMSLASEDSQQPEQQQGIVRQQQQQHPHQALFDSIPQNGLKCDILFLVIKNRIKEEPEYVKRLRVVFQFNMLKNNQPAATWTCDTKSCIEGDIYKGPPKPGCKADCILTVDDDDWVKIMVGKLNPQRAFMMSKFKIKGNIMLLQKLYALWFELRRKGKTPEIDLIQEIMVEEQLMPGLKSEAMAIEIVQRIVKMPHLAETIDANIQLNILKDTKLMTKYLIGMHPGKKPEFRRLYNALLSNEERKQLSQKLQRSTEATVAPKADIIFTIEDDDLVLVIYGIYKVNTAIETGRLKVEGKFELVDQARALFEQPPIMANL</sequence>
<dbReference type="AlphaFoldDB" id="A0A6G1SEX1"/>
<evidence type="ECO:0000313" key="3">
    <source>
        <dbReference type="EMBL" id="MDE47443.1"/>
    </source>
</evidence>
<evidence type="ECO:0000313" key="4">
    <source>
        <dbReference type="EMBL" id="MDE48771.1"/>
    </source>
</evidence>
<dbReference type="Pfam" id="PF02036">
    <property type="entry name" value="SCP2"/>
    <property type="match status" value="2"/>
</dbReference>
<dbReference type="PANTHER" id="PTHR10094:SF25">
    <property type="entry name" value="SCP2 STEROL-BINDING DOMAIN-CONTAINING PROTEIN 1"/>
    <property type="match status" value="1"/>
</dbReference>
<dbReference type="PANTHER" id="PTHR10094">
    <property type="entry name" value="STEROL CARRIER PROTEIN 2 SCP-2 FAMILY PROTEIN"/>
    <property type="match status" value="1"/>
</dbReference>
<dbReference type="GO" id="GO:0005829">
    <property type="term" value="C:cytosol"/>
    <property type="evidence" value="ECO:0007669"/>
    <property type="project" value="TreeGrafter"/>
</dbReference>
<feature type="domain" description="SCP2" evidence="2">
    <location>
        <begin position="269"/>
        <end position="318"/>
    </location>
</feature>
<gene>
    <name evidence="4" type="primary">Hsd17b4_2</name>
    <name evidence="3" type="synonym">Hsd17b4_1</name>
    <name evidence="3" type="ORF">g.7605</name>
    <name evidence="4" type="ORF">g.7606</name>
</gene>
<dbReference type="EMBL" id="GGYP01004000">
    <property type="protein sequence ID" value="MDE48771.1"/>
    <property type="molecule type" value="Transcribed_RNA"/>
</dbReference>
<reference evidence="4" key="1">
    <citation type="submission" date="2018-10" db="EMBL/GenBank/DDBJ databases">
        <title>Transcriptome assembly of Aceria tosichella (Wheat curl mite) Type 2.</title>
        <authorList>
            <person name="Scully E.D."/>
            <person name="Geib S.M."/>
            <person name="Palmer N.A."/>
            <person name="Gupta A.K."/>
            <person name="Sarath G."/>
            <person name="Tatineni S."/>
        </authorList>
    </citation>
    <scope>NUCLEOTIDE SEQUENCE</scope>
    <source>
        <strain evidence="4">LincolnNE</strain>
    </source>
</reference>
<name>A0A6G1SEX1_9ACAR</name>
<dbReference type="SUPFAM" id="SSF55718">
    <property type="entry name" value="SCP-like"/>
    <property type="match status" value="2"/>
</dbReference>
<protein>
    <submittedName>
        <fullName evidence="4">Peroxisomal multifunctional enzyme type 2</fullName>
    </submittedName>
</protein>
<feature type="compositionally biased region" description="Low complexity" evidence="1">
    <location>
        <begin position="20"/>
        <end position="37"/>
    </location>
</feature>
<dbReference type="Gene3D" id="3.30.1050.10">
    <property type="entry name" value="SCP2 sterol-binding domain"/>
    <property type="match status" value="2"/>
</dbReference>
<organism evidence="4">
    <name type="scientific">Aceria tosichella</name>
    <name type="common">wheat curl mite</name>
    <dbReference type="NCBI Taxonomy" id="561515"/>
    <lineage>
        <taxon>Eukaryota</taxon>
        <taxon>Metazoa</taxon>
        <taxon>Ecdysozoa</taxon>
        <taxon>Arthropoda</taxon>
        <taxon>Chelicerata</taxon>
        <taxon>Arachnida</taxon>
        <taxon>Acari</taxon>
        <taxon>Acariformes</taxon>
        <taxon>Trombidiformes</taxon>
        <taxon>Prostigmata</taxon>
        <taxon>Eupodina</taxon>
        <taxon>Eriophyoidea</taxon>
        <taxon>Eriophyidae</taxon>
        <taxon>Eriophyinae</taxon>
        <taxon>Aceriini</taxon>
        <taxon>Aceria</taxon>
    </lineage>
</organism>
<dbReference type="InterPro" id="IPR036527">
    <property type="entry name" value="SCP2_sterol-bd_dom_sf"/>
</dbReference>
<accession>A0A6G1SEX1</accession>
<evidence type="ECO:0000256" key="1">
    <source>
        <dbReference type="SAM" id="MobiDB-lite"/>
    </source>
</evidence>
<proteinExistence type="predicted"/>
<dbReference type="EMBL" id="GGYP01002672">
    <property type="protein sequence ID" value="MDE47443.1"/>
    <property type="molecule type" value="Transcribed_RNA"/>
</dbReference>
<evidence type="ECO:0000259" key="2">
    <source>
        <dbReference type="Pfam" id="PF02036"/>
    </source>
</evidence>
<feature type="domain" description="SCP2" evidence="2">
    <location>
        <begin position="60"/>
        <end position="157"/>
    </location>
</feature>